<dbReference type="Gene3D" id="3.40.50.300">
    <property type="entry name" value="P-loop containing nucleotide triphosphate hydrolases"/>
    <property type="match status" value="2"/>
</dbReference>
<accession>A0A177WIY8</accession>
<feature type="compositionally biased region" description="Polar residues" evidence="10">
    <location>
        <begin position="20"/>
        <end position="32"/>
    </location>
</feature>
<dbReference type="FunFam" id="3.40.50.300:FF:000997">
    <property type="entry name" value="Multidrug resistance-associated protein 1"/>
    <property type="match status" value="1"/>
</dbReference>
<dbReference type="Gene3D" id="1.20.1560.10">
    <property type="entry name" value="ABC transporter type 1, transmembrane domain"/>
    <property type="match status" value="2"/>
</dbReference>
<dbReference type="CDD" id="cd03244">
    <property type="entry name" value="ABCC_MRP_domain2"/>
    <property type="match status" value="1"/>
</dbReference>
<evidence type="ECO:0000256" key="10">
    <source>
        <dbReference type="SAM" id="MobiDB-lite"/>
    </source>
</evidence>
<feature type="region of interest" description="Disordered" evidence="10">
    <location>
        <begin position="531"/>
        <end position="570"/>
    </location>
</feature>
<comment type="subcellular location">
    <subcellularLocation>
        <location evidence="1">Vacuole membrane</location>
        <topology evidence="1">Multi-pass membrane protein</topology>
    </subcellularLocation>
</comment>
<dbReference type="FunFam" id="3.40.50.300:FF:000163">
    <property type="entry name" value="Multidrug resistance-associated protein member 4"/>
    <property type="match status" value="1"/>
</dbReference>
<evidence type="ECO:0000256" key="1">
    <source>
        <dbReference type="ARBA" id="ARBA00004128"/>
    </source>
</evidence>
<dbReference type="InterPro" id="IPR050173">
    <property type="entry name" value="ABC_transporter_C-like"/>
</dbReference>
<feature type="domain" description="ABC transmembrane type-1" evidence="13">
    <location>
        <begin position="868"/>
        <end position="1145"/>
    </location>
</feature>
<dbReference type="GO" id="GO:0140359">
    <property type="term" value="F:ABC-type transporter activity"/>
    <property type="evidence" value="ECO:0007669"/>
    <property type="project" value="InterPro"/>
</dbReference>
<dbReference type="InterPro" id="IPR027417">
    <property type="entry name" value="P-loop_NTPase"/>
</dbReference>
<dbReference type="VEuPathDB" id="FungiDB:BDEG_23586"/>
<feature type="transmembrane region" description="Helical" evidence="11">
    <location>
        <begin position="857"/>
        <end position="877"/>
    </location>
</feature>
<dbReference type="GO" id="GO:0005524">
    <property type="term" value="F:ATP binding"/>
    <property type="evidence" value="ECO:0007669"/>
    <property type="project" value="UniProtKB-KW"/>
</dbReference>
<dbReference type="OrthoDB" id="6500128at2759"/>
<evidence type="ECO:0000256" key="6">
    <source>
        <dbReference type="ARBA" id="ARBA00022840"/>
    </source>
</evidence>
<dbReference type="PROSITE" id="PS00211">
    <property type="entry name" value="ABC_TRANSPORTER_1"/>
    <property type="match status" value="2"/>
</dbReference>
<keyword evidence="7 11" id="KW-1133">Transmembrane helix</keyword>
<dbReference type="CDD" id="cd18597">
    <property type="entry name" value="ABC_6TM_YOR1_D1_like"/>
    <property type="match status" value="1"/>
</dbReference>
<evidence type="ECO:0000313" key="14">
    <source>
        <dbReference type="EMBL" id="OAJ39762.1"/>
    </source>
</evidence>
<dbReference type="CDD" id="cd03250">
    <property type="entry name" value="ABCC_MRP_domain1"/>
    <property type="match status" value="1"/>
</dbReference>
<sequence>MAALPTTDTVVALQQPEAPTKSTNAPQSTGTPAANEKPFIKNKNHISSDFVSPEATASLFSKLTYSWMNAVFLAGFKRPLELTDIWQLGPKWRVQPLTERLENAWAAEVAKFPSSPQYPATSTANKPDSAPLVSENTAFTADFEKTGSITTTKPFTSSDRAENGTPTRSDVADNPPRKGRTAPSLITALWDLLFWELAPYGLLRLVSDMAGVFAPYLIKYVVTFVVDSRIAIISGKDAPPLAYGMGLAVAMFALQIVSTLLQNFFFYLSLSSGMALRAAFVGMIYRKSMRLTSAARQDFNSGKVTNIVSTDVARIETFLGMMHSMWTAPVQIIVITIFLISQLGYAALVGVAILVVLGPMQGKIYRILNNIRREVAPLADKRVKTTQEVFQGIRVIKFFNWEKPFLKQIQEIRKKEIALILRQNVITAFVMTLTFAVPVFCASLTFVIYGINHDLEPGRIFSSLTWFNQLRFPLMFLPQIIVGYADLKVALQRIQALFLAPELVDQAEISPNAIHAVEIVNGEFTWDSLPPTAPPVTSKPASKQRGYSFKNTSNSGTPTNTSESTITTENTKKVPEISTLRKLNIAIPRGKLVAIVGSVGSGKSSLLNALVGEMKQVSGKVTFSSSLGYAPQQAWIQNTTIKNNILFGLPYEESRYLAAIRDCSLERDLAIMQDGDRTQIGERGINLSGGQKQRINLARMVYYNNDIVLLDDPLSAVDAHVGRSLFENCICGALAGKTRILVTHQLHFLPRVDYIIVMSNGEISEHGSYSDLMASNGEFSSLMGNYGGVDEDANDADLMVSEVDQIDIDGKKRNEDAVNSKRIGDSLALAAKKDARELMQTEDRATGTVKGNVWMSYFYSAGGWMFLFGLVIMLVLVQGSRVGNDFWLVIWTNKSVPAFVSNSQYVGVYWAWGIFQAIATYLFGVFFAYQGTRAARVLHEGAITRVIKAPVFFFDTTPLGRIINRFSKDQDGIDNALMNSFRMFIQTLSSTISVFILIIYATPLFTVALVPVLAAYYVLQLYYRATSRELKRLDSLMRSPLYAHIGETLSGLPTIRAYREQDRFIVNNNKMVDTNNAPYFLLLAAQRWISLRFEILGGVLVFFAATFGVLARNNPSFTAALFGLSLSYALQVTSTLNWCIRQFTETEIAMNAVERVEYYANSVAIEPPEITDVRPPSGWPNTGNIEFKDISMKYAPDLPLVLQNVSFSISNNEKIGVVGRTGSGKSSLIQALFRMVEVESGSIVVDGMTTGKLGLADLRSGLGIIPQDPILFSGTFRQNLDPLGSYTDSELWGALEQANIKSRVTEAPGGLDGEVQENGENLSVGQRQLICLARAMLKKPRILVMDEATANVDYETDAIIQKCLREYFFDSTIITIAHRLNTIVDYDRVLVMEAGQIAEFDTPKKLMGIETGKFRSMVNDTGKQNITMFTKMLGLEAPSDE</sequence>
<feature type="compositionally biased region" description="Polar residues" evidence="10">
    <location>
        <begin position="149"/>
        <end position="168"/>
    </location>
</feature>
<dbReference type="PANTHER" id="PTHR24223">
    <property type="entry name" value="ATP-BINDING CASSETTE SUB-FAMILY C"/>
    <property type="match status" value="1"/>
</dbReference>
<name>A0A177WIY8_BATDL</name>
<feature type="transmembrane region" description="Helical" evidence="11">
    <location>
        <begin position="238"/>
        <end position="258"/>
    </location>
</feature>
<dbReference type="PANTHER" id="PTHR24223:SF443">
    <property type="entry name" value="MULTIDRUG-RESISTANCE LIKE PROTEIN 1, ISOFORM I"/>
    <property type="match status" value="1"/>
</dbReference>
<dbReference type="GO" id="GO:0016887">
    <property type="term" value="F:ATP hydrolysis activity"/>
    <property type="evidence" value="ECO:0007669"/>
    <property type="project" value="InterPro"/>
</dbReference>
<feature type="compositionally biased region" description="Low complexity" evidence="10">
    <location>
        <begin position="551"/>
        <end position="569"/>
    </location>
</feature>
<dbReference type="EMBL" id="DS022303">
    <property type="protein sequence ID" value="OAJ39762.1"/>
    <property type="molecule type" value="Genomic_DNA"/>
</dbReference>
<feature type="domain" description="ABC transporter" evidence="12">
    <location>
        <begin position="1185"/>
        <end position="1419"/>
    </location>
</feature>
<dbReference type="Pfam" id="PF00005">
    <property type="entry name" value="ABC_tran"/>
    <property type="match status" value="2"/>
</dbReference>
<evidence type="ECO:0000313" key="15">
    <source>
        <dbReference type="Proteomes" id="UP000077115"/>
    </source>
</evidence>
<dbReference type="SUPFAM" id="SSF90123">
    <property type="entry name" value="ABC transporter transmembrane region"/>
    <property type="match status" value="2"/>
</dbReference>
<dbReference type="PROSITE" id="PS50893">
    <property type="entry name" value="ABC_TRANSPORTER_2"/>
    <property type="match status" value="2"/>
</dbReference>
<evidence type="ECO:0000256" key="3">
    <source>
        <dbReference type="ARBA" id="ARBA00022692"/>
    </source>
</evidence>
<evidence type="ECO:0000256" key="11">
    <source>
        <dbReference type="SAM" id="Phobius"/>
    </source>
</evidence>
<feature type="transmembrane region" description="Helical" evidence="11">
    <location>
        <begin position="264"/>
        <end position="285"/>
    </location>
</feature>
<keyword evidence="3 11" id="KW-0812">Transmembrane</keyword>
<feature type="region of interest" description="Disordered" evidence="10">
    <location>
        <begin position="1"/>
        <end position="39"/>
    </location>
</feature>
<feature type="transmembrane region" description="Helical" evidence="11">
    <location>
        <begin position="1117"/>
        <end position="1140"/>
    </location>
</feature>
<evidence type="ECO:0000259" key="12">
    <source>
        <dbReference type="PROSITE" id="PS50893"/>
    </source>
</evidence>
<feature type="transmembrane region" description="Helical" evidence="11">
    <location>
        <begin position="909"/>
        <end position="929"/>
    </location>
</feature>
<evidence type="ECO:0000256" key="8">
    <source>
        <dbReference type="ARBA" id="ARBA00023026"/>
    </source>
</evidence>
<feature type="transmembrane region" description="Helical" evidence="11">
    <location>
        <begin position="332"/>
        <end position="357"/>
    </location>
</feature>
<dbReference type="eggNOG" id="KOG0054">
    <property type="taxonomic scope" value="Eukaryota"/>
</dbReference>
<feature type="region of interest" description="Disordered" evidence="10">
    <location>
        <begin position="149"/>
        <end position="179"/>
    </location>
</feature>
<evidence type="ECO:0000256" key="4">
    <source>
        <dbReference type="ARBA" id="ARBA00022737"/>
    </source>
</evidence>
<dbReference type="Proteomes" id="UP000077115">
    <property type="component" value="Unassembled WGS sequence"/>
</dbReference>
<organism evidence="14 15">
    <name type="scientific">Batrachochytrium dendrobatidis (strain JEL423)</name>
    <dbReference type="NCBI Taxonomy" id="403673"/>
    <lineage>
        <taxon>Eukaryota</taxon>
        <taxon>Fungi</taxon>
        <taxon>Fungi incertae sedis</taxon>
        <taxon>Chytridiomycota</taxon>
        <taxon>Chytridiomycota incertae sedis</taxon>
        <taxon>Chytridiomycetes</taxon>
        <taxon>Rhizophydiales</taxon>
        <taxon>Rhizophydiales incertae sedis</taxon>
        <taxon>Batrachochytrium</taxon>
    </lineage>
</organism>
<keyword evidence="9 11" id="KW-0472">Membrane</keyword>
<evidence type="ECO:0000256" key="9">
    <source>
        <dbReference type="ARBA" id="ARBA00023136"/>
    </source>
</evidence>
<keyword evidence="5" id="KW-0547">Nucleotide-binding</keyword>
<feature type="transmembrane region" description="Helical" evidence="11">
    <location>
        <begin position="209"/>
        <end position="226"/>
    </location>
</feature>
<feature type="transmembrane region" description="Helical" evidence="11">
    <location>
        <begin position="1091"/>
        <end position="1111"/>
    </location>
</feature>
<dbReference type="InterPro" id="IPR017871">
    <property type="entry name" value="ABC_transporter-like_CS"/>
</dbReference>
<keyword evidence="6" id="KW-0067">ATP-binding</keyword>
<reference evidence="14 15" key="1">
    <citation type="submission" date="2006-10" db="EMBL/GenBank/DDBJ databases">
        <title>The Genome Sequence of Batrachochytrium dendrobatidis JEL423.</title>
        <authorList>
            <consortium name="The Broad Institute Genome Sequencing Platform"/>
            <person name="Birren B."/>
            <person name="Lander E."/>
            <person name="Galagan J."/>
            <person name="Cuomo C."/>
            <person name="Devon K."/>
            <person name="Jaffe D."/>
            <person name="Butler J."/>
            <person name="Alvarez P."/>
            <person name="Gnerre S."/>
            <person name="Grabherr M."/>
            <person name="Kleber M."/>
            <person name="Mauceli E."/>
            <person name="Brockman W."/>
            <person name="Young S."/>
            <person name="LaButti K."/>
            <person name="Sykes S."/>
            <person name="DeCaprio D."/>
            <person name="Crawford M."/>
            <person name="Koehrsen M."/>
            <person name="Engels R."/>
            <person name="Montgomery P."/>
            <person name="Pearson M."/>
            <person name="Howarth C."/>
            <person name="Larson L."/>
            <person name="White J."/>
            <person name="O'Leary S."/>
            <person name="Kodira C."/>
            <person name="Zeng Q."/>
            <person name="Yandava C."/>
            <person name="Alvarado L."/>
            <person name="Longcore J."/>
            <person name="James T."/>
        </authorList>
    </citation>
    <scope>NUCLEOTIDE SEQUENCE [LARGE SCALE GENOMIC DNA]</scope>
    <source>
        <strain evidence="14 15">JEL423</strain>
    </source>
</reference>
<reference evidence="14 15" key="2">
    <citation type="submission" date="2016-05" db="EMBL/GenBank/DDBJ databases">
        <title>Lineage-specific infection strategies underlie the spectrum of fungal disease in amphibians.</title>
        <authorList>
            <person name="Cuomo C.A."/>
            <person name="Farrer R.A."/>
            <person name="James T."/>
            <person name="Longcore J."/>
            <person name="Birren B."/>
        </authorList>
    </citation>
    <scope>NUCLEOTIDE SEQUENCE [LARGE SCALE GENOMIC DNA]</scope>
    <source>
        <strain evidence="14 15">JEL423</strain>
    </source>
</reference>
<dbReference type="SUPFAM" id="SSF52540">
    <property type="entry name" value="P-loop containing nucleoside triphosphate hydrolases"/>
    <property type="match status" value="2"/>
</dbReference>
<proteinExistence type="predicted"/>
<dbReference type="FunFam" id="1.20.1560.10:FF:000061">
    <property type="entry name" value="ATP-binding cassette transporter YOR1"/>
    <property type="match status" value="1"/>
</dbReference>
<dbReference type="SMART" id="SM00382">
    <property type="entry name" value="AAA"/>
    <property type="match status" value="2"/>
</dbReference>
<keyword evidence="8" id="KW-0843">Virulence</keyword>
<feature type="domain" description="ABC transporter" evidence="12">
    <location>
        <begin position="565"/>
        <end position="785"/>
    </location>
</feature>
<keyword evidence="2" id="KW-0813">Transport</keyword>
<keyword evidence="4" id="KW-0677">Repeat</keyword>
<evidence type="ECO:0000256" key="7">
    <source>
        <dbReference type="ARBA" id="ARBA00022989"/>
    </source>
</evidence>
<feature type="domain" description="ABC transmembrane type-1" evidence="13">
    <location>
        <begin position="202"/>
        <end position="486"/>
    </location>
</feature>
<dbReference type="InterPro" id="IPR003593">
    <property type="entry name" value="AAA+_ATPase"/>
</dbReference>
<dbReference type="FunFam" id="1.20.1560.10:FF:000010">
    <property type="entry name" value="Multidrug resistance-associated ABC transporter"/>
    <property type="match status" value="1"/>
</dbReference>
<protein>
    <submittedName>
        <fullName evidence="14">Uncharacterized protein</fullName>
    </submittedName>
</protein>
<dbReference type="CDD" id="cd18606">
    <property type="entry name" value="ABC_6TM_YOR1_D2_like"/>
    <property type="match status" value="1"/>
</dbReference>
<dbReference type="GO" id="GO:0000329">
    <property type="term" value="C:fungal-type vacuole membrane"/>
    <property type="evidence" value="ECO:0007669"/>
    <property type="project" value="UniProtKB-ARBA"/>
</dbReference>
<dbReference type="InterPro" id="IPR036640">
    <property type="entry name" value="ABC1_TM_sf"/>
</dbReference>
<dbReference type="Pfam" id="PF00664">
    <property type="entry name" value="ABC_membrane"/>
    <property type="match status" value="2"/>
</dbReference>
<dbReference type="InterPro" id="IPR011527">
    <property type="entry name" value="ABC1_TM_dom"/>
</dbReference>
<dbReference type="InterPro" id="IPR003439">
    <property type="entry name" value="ABC_transporter-like_ATP-bd"/>
</dbReference>
<dbReference type="STRING" id="403673.A0A177WIY8"/>
<evidence type="ECO:0000259" key="13">
    <source>
        <dbReference type="PROSITE" id="PS50929"/>
    </source>
</evidence>
<dbReference type="PROSITE" id="PS50929">
    <property type="entry name" value="ABC_TM1F"/>
    <property type="match status" value="2"/>
</dbReference>
<gene>
    <name evidence="14" type="ORF">BDEG_23586</name>
</gene>
<evidence type="ECO:0000256" key="5">
    <source>
        <dbReference type="ARBA" id="ARBA00022741"/>
    </source>
</evidence>
<feature type="transmembrane region" description="Helical" evidence="11">
    <location>
        <begin position="425"/>
        <end position="450"/>
    </location>
</feature>
<evidence type="ECO:0000256" key="2">
    <source>
        <dbReference type="ARBA" id="ARBA00022448"/>
    </source>
</evidence>